<gene>
    <name evidence="2" type="ORF">MNB_SM-6-1342</name>
</gene>
<organism evidence="2">
    <name type="scientific">hydrothermal vent metagenome</name>
    <dbReference type="NCBI Taxonomy" id="652676"/>
    <lineage>
        <taxon>unclassified sequences</taxon>
        <taxon>metagenomes</taxon>
        <taxon>ecological metagenomes</taxon>
    </lineage>
</organism>
<dbReference type="GO" id="GO:0004497">
    <property type="term" value="F:monooxygenase activity"/>
    <property type="evidence" value="ECO:0007669"/>
    <property type="project" value="UniProtKB-KW"/>
</dbReference>
<dbReference type="AlphaFoldDB" id="A0A1W1BN50"/>
<dbReference type="InterPro" id="IPR007138">
    <property type="entry name" value="ABM_dom"/>
</dbReference>
<evidence type="ECO:0000259" key="1">
    <source>
        <dbReference type="PROSITE" id="PS51725"/>
    </source>
</evidence>
<feature type="domain" description="ABM" evidence="1">
    <location>
        <begin position="2"/>
        <end position="99"/>
    </location>
</feature>
<dbReference type="PANTHER" id="PTHR34474">
    <property type="entry name" value="SIGNAL TRANSDUCTION PROTEIN TRAP"/>
    <property type="match status" value="1"/>
</dbReference>
<reference evidence="2" key="1">
    <citation type="submission" date="2016-10" db="EMBL/GenBank/DDBJ databases">
        <authorList>
            <person name="de Groot N.N."/>
        </authorList>
    </citation>
    <scope>NUCLEOTIDE SEQUENCE</scope>
</reference>
<dbReference type="Gene3D" id="3.30.70.100">
    <property type="match status" value="1"/>
</dbReference>
<dbReference type="Pfam" id="PF03992">
    <property type="entry name" value="ABM"/>
    <property type="match status" value="1"/>
</dbReference>
<protein>
    <submittedName>
        <fullName evidence="2">Antibiotic biosynthesis monooxygenase</fullName>
    </submittedName>
</protein>
<dbReference type="PANTHER" id="PTHR34474:SF2">
    <property type="entry name" value="SIGNAL TRANSDUCTION PROTEIN TRAP"/>
    <property type="match status" value="1"/>
</dbReference>
<keyword evidence="2" id="KW-0560">Oxidoreductase</keyword>
<evidence type="ECO:0000313" key="2">
    <source>
        <dbReference type="EMBL" id="SFV54901.1"/>
    </source>
</evidence>
<dbReference type="InterPro" id="IPR050404">
    <property type="entry name" value="Heme-degrading_MO"/>
</dbReference>
<name>A0A1W1BN50_9ZZZZ</name>
<keyword evidence="2" id="KW-0503">Monooxygenase</keyword>
<dbReference type="InterPro" id="IPR011008">
    <property type="entry name" value="Dimeric_a/b-barrel"/>
</dbReference>
<dbReference type="SUPFAM" id="SSF54909">
    <property type="entry name" value="Dimeric alpha+beta barrel"/>
    <property type="match status" value="1"/>
</dbReference>
<dbReference type="EMBL" id="FPHK01000014">
    <property type="protein sequence ID" value="SFV54901.1"/>
    <property type="molecule type" value="Genomic_DNA"/>
</dbReference>
<accession>A0A1W1BN50</accession>
<dbReference type="PROSITE" id="PS51725">
    <property type="entry name" value="ABM"/>
    <property type="match status" value="1"/>
</dbReference>
<sequence>MVTVFTKFPVKPEFKEEYTAHLKEAVKKHNIEDQAGCTAMNLLAPQSNPMTGENNTFIIETVWENMKSFMAYTQSDAFKKSHENMPPMEWFAGRPSVEVYETID</sequence>
<proteinExistence type="predicted"/>